<dbReference type="AlphaFoldDB" id="A0A1N6MAK4"/>
<gene>
    <name evidence="1" type="ORF">VSP9026_04284</name>
</gene>
<protein>
    <submittedName>
        <fullName evidence="1">Uncharacterized protein</fullName>
    </submittedName>
</protein>
<name>A0A1N6MAK4_9VIBR</name>
<reference evidence="1 2" key="1">
    <citation type="submission" date="2016-12" db="EMBL/GenBank/DDBJ databases">
        <authorList>
            <person name="Song W.-J."/>
            <person name="Kurnit D.M."/>
        </authorList>
    </citation>
    <scope>NUCLEOTIDE SEQUENCE [LARGE SCALE GENOMIC DNA]</scope>
    <source>
        <strain evidence="1 2">CECT 9026</strain>
    </source>
</reference>
<evidence type="ECO:0000313" key="1">
    <source>
        <dbReference type="EMBL" id="SIO96495.1"/>
    </source>
</evidence>
<evidence type="ECO:0000313" key="2">
    <source>
        <dbReference type="Proteomes" id="UP000184774"/>
    </source>
</evidence>
<organism evidence="1 2">
    <name type="scientific">Vibrio spartinae</name>
    <dbReference type="NCBI Taxonomy" id="1918945"/>
    <lineage>
        <taxon>Bacteria</taxon>
        <taxon>Pseudomonadati</taxon>
        <taxon>Pseudomonadota</taxon>
        <taxon>Gammaproteobacteria</taxon>
        <taxon>Vibrionales</taxon>
        <taxon>Vibrionaceae</taxon>
        <taxon>Vibrio</taxon>
    </lineage>
</organism>
<sequence length="41" mass="4774">MINMRDISYSYLFVSLDQVNLSRLPPFLLLSLNMKQQALSI</sequence>
<proteinExistence type="predicted"/>
<dbReference type="EMBL" id="FSSB01000030">
    <property type="protein sequence ID" value="SIO96495.1"/>
    <property type="molecule type" value="Genomic_DNA"/>
</dbReference>
<accession>A0A1N6MAK4</accession>
<dbReference type="Proteomes" id="UP000184774">
    <property type="component" value="Unassembled WGS sequence"/>
</dbReference>